<keyword evidence="3" id="KW-0732">Signal</keyword>
<evidence type="ECO:0000313" key="4">
    <source>
        <dbReference type="EMBL" id="EGC04072.1"/>
    </source>
</evidence>
<feature type="transmembrane region" description="Helical" evidence="2">
    <location>
        <begin position="467"/>
        <end position="486"/>
    </location>
</feature>
<gene>
    <name evidence="4" type="ORF">CUS_6276</name>
</gene>
<evidence type="ECO:0000313" key="5">
    <source>
        <dbReference type="Proteomes" id="UP000004259"/>
    </source>
</evidence>
<proteinExistence type="predicted"/>
<keyword evidence="2" id="KW-0472">Membrane</keyword>
<evidence type="ECO:0000256" key="3">
    <source>
        <dbReference type="SAM" id="SignalP"/>
    </source>
</evidence>
<keyword evidence="2" id="KW-1133">Transmembrane helix</keyword>
<comment type="caution">
    <text evidence="4">The sequence shown here is derived from an EMBL/GenBank/DDBJ whole genome shotgun (WGS) entry which is preliminary data.</text>
</comment>
<evidence type="ECO:0000256" key="2">
    <source>
        <dbReference type="SAM" id="Phobius"/>
    </source>
</evidence>
<feature type="signal peptide" evidence="3">
    <location>
        <begin position="1"/>
        <end position="26"/>
    </location>
</feature>
<dbReference type="OrthoDB" id="2077842at2"/>
<name>E9S9G3_RUMAL</name>
<evidence type="ECO:0000256" key="1">
    <source>
        <dbReference type="SAM" id="MobiDB-lite"/>
    </source>
</evidence>
<dbReference type="EMBL" id="ADKM02000040">
    <property type="protein sequence ID" value="EGC04072.1"/>
    <property type="molecule type" value="Genomic_DNA"/>
</dbReference>
<reference evidence="4 5" key="1">
    <citation type="submission" date="2011-02" db="EMBL/GenBank/DDBJ databases">
        <authorList>
            <person name="Nelson K.E."/>
            <person name="Sutton G."/>
            <person name="Torralba M."/>
            <person name="Durkin S."/>
            <person name="Harkins D."/>
            <person name="Montgomery R."/>
            <person name="Ziemer C."/>
            <person name="Klaassens E."/>
            <person name="Ocuiv P."/>
            <person name="Morrison M."/>
        </authorList>
    </citation>
    <scope>NUCLEOTIDE SEQUENCE [LARGE SCALE GENOMIC DNA]</scope>
    <source>
        <strain evidence="4 5">8</strain>
    </source>
</reference>
<keyword evidence="2" id="KW-0812">Transmembrane</keyword>
<dbReference type="STRING" id="246199.CUS_6276"/>
<sequence length="492" mass="51317">MKYKKLMASVTALGIVSGMFSVSASAAASDDFSGYVLMNIPYSQFYSAENSEIGDVDAITSATNKTGNYGKTGGAYHSGVTAGTAEDGSVAAVGKDNGSKVQGVIWAVKVDSIDAVKALGGSEITDESSVTVATMGHGSTNSTVLNGYQALSEAPAYSYYVLDSAPANYLELDGSSFKAGSDSASSKSIDVSASYGTHWGDVQLEIGEAEEASDKIINAMVITAEDGTTKGLYHLDQIWSFNQIAWNIDATEGLDGKKITGIRYYCSVKDADVADTSVPAYENYVYDYNVDVDVSEVYTGEVTGKFRNEKGLDINGLPADAQNVKARVYFTTGGRNAEYSYITPVTVNNRDGFDMEYVDVNGTRVSIEKGSVTDSTGAVTNFGELTDGTEYTVDFTCDNYYIRSIKVVYNASENVEDSESESSVADSSASSAASSSTSSKTSSAASSSSSKASSQAATKSTSNPTTGSAAGGIMGAAAILGGAVLASRRKKN</sequence>
<dbReference type="RefSeq" id="WP_002847568.1">
    <property type="nucleotide sequence ID" value="NZ_ADKM02000040.1"/>
</dbReference>
<dbReference type="NCBIfam" id="NF033846">
    <property type="entry name" value="Rumino_NPXTG"/>
    <property type="match status" value="1"/>
</dbReference>
<dbReference type="AlphaFoldDB" id="E9S9G3"/>
<organism evidence="4 5">
    <name type="scientific">Ruminococcus albus 8</name>
    <dbReference type="NCBI Taxonomy" id="246199"/>
    <lineage>
        <taxon>Bacteria</taxon>
        <taxon>Bacillati</taxon>
        <taxon>Bacillota</taxon>
        <taxon>Clostridia</taxon>
        <taxon>Eubacteriales</taxon>
        <taxon>Oscillospiraceae</taxon>
        <taxon>Ruminococcus</taxon>
    </lineage>
</organism>
<keyword evidence="5" id="KW-1185">Reference proteome</keyword>
<accession>E9S9G3</accession>
<feature type="compositionally biased region" description="Low complexity" evidence="1">
    <location>
        <begin position="421"/>
        <end position="462"/>
    </location>
</feature>
<feature type="chain" id="PRO_5003243548" evidence="3">
    <location>
        <begin position="27"/>
        <end position="492"/>
    </location>
</feature>
<feature type="region of interest" description="Disordered" evidence="1">
    <location>
        <begin position="419"/>
        <end position="469"/>
    </location>
</feature>
<protein>
    <submittedName>
        <fullName evidence="4">LPXTG-motif cell wall anchor domain protein</fullName>
    </submittedName>
</protein>
<dbReference type="Proteomes" id="UP000004259">
    <property type="component" value="Unassembled WGS sequence"/>
</dbReference>